<feature type="transmembrane region" description="Helical" evidence="11">
    <location>
        <begin position="36"/>
        <end position="57"/>
    </location>
</feature>
<keyword evidence="4 11" id="KW-0812">Transmembrane</keyword>
<keyword evidence="7 11" id="KW-0472">Membrane</keyword>
<dbReference type="Pfam" id="PF02076">
    <property type="entry name" value="STE3"/>
    <property type="match status" value="1"/>
</dbReference>
<evidence type="ECO:0000256" key="2">
    <source>
        <dbReference type="ARBA" id="ARBA00011085"/>
    </source>
</evidence>
<feature type="transmembrane region" description="Helical" evidence="11">
    <location>
        <begin position="160"/>
        <end position="184"/>
    </location>
</feature>
<evidence type="ECO:0000256" key="7">
    <source>
        <dbReference type="ARBA" id="ARBA00023136"/>
    </source>
</evidence>
<evidence type="ECO:0000256" key="6">
    <source>
        <dbReference type="ARBA" id="ARBA00023040"/>
    </source>
</evidence>
<dbReference type="PRINTS" id="PR00900">
    <property type="entry name" value="PHEROMONEAR"/>
</dbReference>
<keyword evidence="8" id="KW-0675">Receptor</keyword>
<evidence type="ECO:0000256" key="8">
    <source>
        <dbReference type="ARBA" id="ARBA00023170"/>
    </source>
</evidence>
<feature type="compositionally biased region" description="Low complexity" evidence="10">
    <location>
        <begin position="373"/>
        <end position="383"/>
    </location>
</feature>
<evidence type="ECO:0000256" key="11">
    <source>
        <dbReference type="SAM" id="Phobius"/>
    </source>
</evidence>
<dbReference type="EMBL" id="CCYA01000192">
    <property type="protein sequence ID" value="CEH12850.1"/>
    <property type="molecule type" value="Genomic_DNA"/>
</dbReference>
<dbReference type="InterPro" id="IPR001546">
    <property type="entry name" value="GPCR_Pheromne_A_rcpt"/>
</dbReference>
<protein>
    <submittedName>
        <fullName evidence="12">STE3</fullName>
    </submittedName>
</protein>
<comment type="subcellular location">
    <subcellularLocation>
        <location evidence="1">Membrane</location>
        <topology evidence="1">Multi-pass membrane protein</topology>
    </subcellularLocation>
</comment>
<proteinExistence type="inferred from homology"/>
<dbReference type="CDD" id="cd14966">
    <property type="entry name" value="7tmD_STE3"/>
    <property type="match status" value="1"/>
</dbReference>
<keyword evidence="6" id="KW-0297">G-protein coupled receptor</keyword>
<evidence type="ECO:0000313" key="12">
    <source>
        <dbReference type="EMBL" id="CEH12850.1"/>
    </source>
</evidence>
<evidence type="ECO:0000256" key="1">
    <source>
        <dbReference type="ARBA" id="ARBA00004141"/>
    </source>
</evidence>
<dbReference type="PANTHER" id="PTHR28097">
    <property type="entry name" value="PHEROMONE A FACTOR RECEPTOR"/>
    <property type="match status" value="1"/>
</dbReference>
<reference evidence="12 13" key="1">
    <citation type="submission" date="2014-09" db="EMBL/GenBank/DDBJ databases">
        <authorList>
            <person name="Magalhaes I.L.F."/>
            <person name="Oliveira U."/>
            <person name="Santos F.R."/>
            <person name="Vidigal T.H.D.A."/>
            <person name="Brescovit A.D."/>
            <person name="Santos A.J."/>
        </authorList>
    </citation>
    <scope>NUCLEOTIDE SEQUENCE [LARGE SCALE GENOMIC DNA]</scope>
</reference>
<feature type="region of interest" description="Disordered" evidence="10">
    <location>
        <begin position="314"/>
        <end position="339"/>
    </location>
</feature>
<name>A0A0N7L956_9BASI</name>
<dbReference type="AlphaFoldDB" id="A0A0N7L956"/>
<dbReference type="PRINTS" id="PR00899">
    <property type="entry name" value="GPCRSTE3"/>
</dbReference>
<feature type="transmembrane region" description="Helical" evidence="11">
    <location>
        <begin position="110"/>
        <end position="129"/>
    </location>
</feature>
<evidence type="ECO:0000313" key="13">
    <source>
        <dbReference type="Proteomes" id="UP000054845"/>
    </source>
</evidence>
<evidence type="ECO:0000256" key="3">
    <source>
        <dbReference type="ARBA" id="ARBA00022507"/>
    </source>
</evidence>
<dbReference type="Proteomes" id="UP000054845">
    <property type="component" value="Unassembled WGS sequence"/>
</dbReference>
<sequence length="403" mass="45138">MGSPVNTAFAVLSLLSVLPLLLISPLHWRMRNTGGILIFWTALGNLVMGICSIVWADTSENVSPAWADFSAAIVWVYAPGFVAGNLCILRKLEAIASTRQVSFTDRDRRNTLIIDLCIGIGLPILLLALRPISQGHRIDIISNYGVRSPYYSSIVGVFTYQIWLLGLGVAGFVYAGLILRWFLMRRQQFAAVLASNCTGLDKNKYIRLMILALVELCISFPLTIYIVVAKLVDTPLQPYTSWADVHEDWNTAWSYDISELDTADIVYTELGRWLCVAWAFTFVGFFGFTQEARAQYRRWGDALARASTRPFSSKKVEAENLHQSRAPQSEPRETGRWSPKAYPHLATYDMVEASPNLAFNKSSDFDEEAQKTPSSQSPSFSFQPSPPNLSDIYVTTERITHKA</sequence>
<keyword evidence="3" id="KW-0589">Pheromone response</keyword>
<feature type="transmembrane region" description="Helical" evidence="11">
    <location>
        <begin position="205"/>
        <end position="228"/>
    </location>
</feature>
<evidence type="ECO:0000256" key="5">
    <source>
        <dbReference type="ARBA" id="ARBA00022989"/>
    </source>
</evidence>
<dbReference type="InterPro" id="IPR001499">
    <property type="entry name" value="GPCR_STE3"/>
</dbReference>
<keyword evidence="9" id="KW-0807">Transducer</keyword>
<evidence type="ECO:0000256" key="9">
    <source>
        <dbReference type="ARBA" id="ARBA00023224"/>
    </source>
</evidence>
<keyword evidence="13" id="KW-1185">Reference proteome</keyword>
<dbReference type="GO" id="GO:0004933">
    <property type="term" value="F:mating-type a-factor pheromone receptor activity"/>
    <property type="evidence" value="ECO:0007669"/>
    <property type="project" value="InterPro"/>
</dbReference>
<organism evidence="12 13">
    <name type="scientific">Ceraceosorus bombacis</name>
    <dbReference type="NCBI Taxonomy" id="401625"/>
    <lineage>
        <taxon>Eukaryota</taxon>
        <taxon>Fungi</taxon>
        <taxon>Dikarya</taxon>
        <taxon>Basidiomycota</taxon>
        <taxon>Ustilaginomycotina</taxon>
        <taxon>Exobasidiomycetes</taxon>
        <taxon>Ceraceosorales</taxon>
        <taxon>Ceraceosoraceae</taxon>
        <taxon>Ceraceosorus</taxon>
    </lineage>
</organism>
<accession>A0A0N7L956</accession>
<dbReference type="PANTHER" id="PTHR28097:SF1">
    <property type="entry name" value="PHEROMONE A FACTOR RECEPTOR"/>
    <property type="match status" value="1"/>
</dbReference>
<feature type="transmembrane region" description="Helical" evidence="11">
    <location>
        <begin position="270"/>
        <end position="288"/>
    </location>
</feature>
<feature type="transmembrane region" description="Helical" evidence="11">
    <location>
        <begin position="69"/>
        <end position="89"/>
    </location>
</feature>
<dbReference type="OrthoDB" id="2874149at2759"/>
<feature type="transmembrane region" description="Helical" evidence="11">
    <location>
        <begin position="6"/>
        <end position="24"/>
    </location>
</feature>
<dbReference type="GO" id="GO:0000750">
    <property type="term" value="P:pheromone-dependent signal transduction involved in conjugation with cellular fusion"/>
    <property type="evidence" value="ECO:0007669"/>
    <property type="project" value="TreeGrafter"/>
</dbReference>
<dbReference type="GO" id="GO:0005886">
    <property type="term" value="C:plasma membrane"/>
    <property type="evidence" value="ECO:0007669"/>
    <property type="project" value="TreeGrafter"/>
</dbReference>
<feature type="region of interest" description="Disordered" evidence="10">
    <location>
        <begin position="361"/>
        <end position="403"/>
    </location>
</feature>
<keyword evidence="5 11" id="KW-1133">Transmembrane helix</keyword>
<evidence type="ECO:0000256" key="4">
    <source>
        <dbReference type="ARBA" id="ARBA00022692"/>
    </source>
</evidence>
<comment type="similarity">
    <text evidence="2">Belongs to the G-protein coupled receptor 4 family.</text>
</comment>
<evidence type="ECO:0000256" key="10">
    <source>
        <dbReference type="SAM" id="MobiDB-lite"/>
    </source>
</evidence>